<accession>A0ABN8GMQ1</accession>
<protein>
    <submittedName>
        <fullName evidence="2">Uncharacterized protein</fullName>
    </submittedName>
</protein>
<evidence type="ECO:0000256" key="1">
    <source>
        <dbReference type="SAM" id="Phobius"/>
    </source>
</evidence>
<name>A0ABN8GMQ1_9BACL</name>
<evidence type="ECO:0000313" key="2">
    <source>
        <dbReference type="EMBL" id="CAH1213243.1"/>
    </source>
</evidence>
<keyword evidence="3" id="KW-1185">Reference proteome</keyword>
<feature type="transmembrane region" description="Helical" evidence="1">
    <location>
        <begin position="137"/>
        <end position="156"/>
    </location>
</feature>
<keyword evidence="1" id="KW-1133">Transmembrane helix</keyword>
<dbReference type="Proteomes" id="UP000838324">
    <property type="component" value="Unassembled WGS sequence"/>
</dbReference>
<keyword evidence="1" id="KW-0812">Transmembrane</keyword>
<keyword evidence="1" id="KW-0472">Membrane</keyword>
<reference evidence="2" key="1">
    <citation type="submission" date="2022-01" db="EMBL/GenBank/DDBJ databases">
        <authorList>
            <person name="Criscuolo A."/>
        </authorList>
    </citation>
    <scope>NUCLEOTIDE SEQUENCE</scope>
    <source>
        <strain evidence="2">CIP111892</strain>
    </source>
</reference>
<feature type="transmembrane region" description="Helical" evidence="1">
    <location>
        <begin position="96"/>
        <end position="117"/>
    </location>
</feature>
<sequence>MDTITGYLNNMFASLPRTEQTYKLKQDLLLSMEDKYYELKQDGKSENEAVGIVISEFGNIDELIEELGIAVEGTDSPLPQLAPEDTWSYMAAKKRAGFMVGLGVMLCIVGPALLILLSTLAEYGFLQGVISEDTAGILGVVILLVLVAPAVGLFIYSGTVSEKYKYLQKGFTLPHFLRTEIEQRSRAFTPTYTLSLTMGVCLCVLSPVPVITWSMINDDATAYGVVILLALVALAVFLFIYYGSIKDSFKFLLKEEEYTYNAFRAQ</sequence>
<evidence type="ECO:0000313" key="3">
    <source>
        <dbReference type="Proteomes" id="UP000838324"/>
    </source>
</evidence>
<organism evidence="2 3">
    <name type="scientific">Paenibacillus auburnensis</name>
    <dbReference type="NCBI Taxonomy" id="2905649"/>
    <lineage>
        <taxon>Bacteria</taxon>
        <taxon>Bacillati</taxon>
        <taxon>Bacillota</taxon>
        <taxon>Bacilli</taxon>
        <taxon>Bacillales</taxon>
        <taxon>Paenibacillaceae</taxon>
        <taxon>Paenibacillus</taxon>
    </lineage>
</organism>
<feature type="transmembrane region" description="Helical" evidence="1">
    <location>
        <begin position="192"/>
        <end position="216"/>
    </location>
</feature>
<feature type="transmembrane region" description="Helical" evidence="1">
    <location>
        <begin position="222"/>
        <end position="242"/>
    </location>
</feature>
<comment type="caution">
    <text evidence="2">The sequence shown here is derived from an EMBL/GenBank/DDBJ whole genome shotgun (WGS) entry which is preliminary data.</text>
</comment>
<dbReference type="EMBL" id="CAKMMG010000006">
    <property type="protein sequence ID" value="CAH1213243.1"/>
    <property type="molecule type" value="Genomic_DNA"/>
</dbReference>
<dbReference type="NCBIfam" id="NF038403">
    <property type="entry name" value="perm_prefix_1"/>
    <property type="match status" value="1"/>
</dbReference>
<dbReference type="RefSeq" id="WP_236335609.1">
    <property type="nucleotide sequence ID" value="NZ_CAKMMG010000006.1"/>
</dbReference>
<gene>
    <name evidence="2" type="ORF">PAECIP111892_03819</name>
</gene>
<dbReference type="InterPro" id="IPR047928">
    <property type="entry name" value="Perm_prefix_1"/>
</dbReference>
<proteinExistence type="predicted"/>